<dbReference type="EMBL" id="LBBL01000257">
    <property type="protein sequence ID" value="KKF93300.1"/>
    <property type="molecule type" value="Genomic_DNA"/>
</dbReference>
<dbReference type="OrthoDB" id="2151417at2759"/>
<evidence type="ECO:0000313" key="3">
    <source>
        <dbReference type="Proteomes" id="UP000034841"/>
    </source>
</evidence>
<feature type="signal peptide" evidence="1">
    <location>
        <begin position="1"/>
        <end position="18"/>
    </location>
</feature>
<evidence type="ECO:0008006" key="4">
    <source>
        <dbReference type="Google" id="ProtNLM"/>
    </source>
</evidence>
<reference evidence="2 3" key="1">
    <citation type="submission" date="2015-04" db="EMBL/GenBank/DDBJ databases">
        <title>Genome sequence of Ceratocystis platani, a major pathogen of plane trees.</title>
        <authorList>
            <person name="Belbahri L."/>
        </authorList>
    </citation>
    <scope>NUCLEOTIDE SEQUENCE [LARGE SCALE GENOMIC DNA]</scope>
    <source>
        <strain evidence="2 3">CFO</strain>
    </source>
</reference>
<name>A0A0F8B158_CERFI</name>
<gene>
    <name evidence="2" type="ORF">CFO_g4356</name>
</gene>
<keyword evidence="1" id="KW-0732">Signal</keyword>
<keyword evidence="3" id="KW-1185">Reference proteome</keyword>
<accession>A0A0F8B158</accession>
<sequence length="187" mass="19439">MYFSKLTILSTLFVSVLAAPTYDSGVSKRADVLTVKNYADFQVSSGVAGNALQEVDDEFNAAAFRANPADVSDNDIAIMKAARVTAENAETEAGGFNEAIDAAGKDTDAGKALQNGKTKNKVMKLELQVLLADIEIGKNGDADGSVAAKRTQELTKLNKNVALDEKNAGAASTAVDFQGSSDPATSG</sequence>
<dbReference type="AlphaFoldDB" id="A0A0F8B158"/>
<comment type="caution">
    <text evidence="2">The sequence shown here is derived from an EMBL/GenBank/DDBJ whole genome shotgun (WGS) entry which is preliminary data.</text>
</comment>
<dbReference type="Proteomes" id="UP000034841">
    <property type="component" value="Unassembled WGS sequence"/>
</dbReference>
<proteinExistence type="predicted"/>
<organism evidence="2 3">
    <name type="scientific">Ceratocystis fimbriata f. sp. platani</name>
    <dbReference type="NCBI Taxonomy" id="88771"/>
    <lineage>
        <taxon>Eukaryota</taxon>
        <taxon>Fungi</taxon>
        <taxon>Dikarya</taxon>
        <taxon>Ascomycota</taxon>
        <taxon>Pezizomycotina</taxon>
        <taxon>Sordariomycetes</taxon>
        <taxon>Hypocreomycetidae</taxon>
        <taxon>Microascales</taxon>
        <taxon>Ceratocystidaceae</taxon>
        <taxon>Ceratocystis</taxon>
    </lineage>
</organism>
<dbReference type="PANTHER" id="PTHR38849:SF1">
    <property type="entry name" value="SMALL SECRETED PROTEIN"/>
    <property type="match status" value="1"/>
</dbReference>
<protein>
    <recommendedName>
        <fullName evidence="4">Small secreted protein</fullName>
    </recommendedName>
</protein>
<evidence type="ECO:0000256" key="1">
    <source>
        <dbReference type="SAM" id="SignalP"/>
    </source>
</evidence>
<dbReference type="PANTHER" id="PTHR38849">
    <property type="entry name" value="SMALL SECRETED PROTEIN"/>
    <property type="match status" value="1"/>
</dbReference>
<feature type="chain" id="PRO_5002527619" description="Small secreted protein" evidence="1">
    <location>
        <begin position="19"/>
        <end position="187"/>
    </location>
</feature>
<evidence type="ECO:0000313" key="2">
    <source>
        <dbReference type="EMBL" id="KKF93300.1"/>
    </source>
</evidence>